<proteinExistence type="predicted"/>
<organism evidence="2 3">
    <name type="scientific">Oryza meyeriana var. granulata</name>
    <dbReference type="NCBI Taxonomy" id="110450"/>
    <lineage>
        <taxon>Eukaryota</taxon>
        <taxon>Viridiplantae</taxon>
        <taxon>Streptophyta</taxon>
        <taxon>Embryophyta</taxon>
        <taxon>Tracheophyta</taxon>
        <taxon>Spermatophyta</taxon>
        <taxon>Magnoliopsida</taxon>
        <taxon>Liliopsida</taxon>
        <taxon>Poales</taxon>
        <taxon>Poaceae</taxon>
        <taxon>BOP clade</taxon>
        <taxon>Oryzoideae</taxon>
        <taxon>Oryzeae</taxon>
        <taxon>Oryzinae</taxon>
        <taxon>Oryza</taxon>
        <taxon>Oryza meyeriana</taxon>
    </lineage>
</organism>
<dbReference type="AlphaFoldDB" id="A0A6G1CY56"/>
<gene>
    <name evidence="2" type="ORF">E2562_034563</name>
</gene>
<dbReference type="EMBL" id="SPHZ02000008">
    <property type="protein sequence ID" value="KAF0904453.1"/>
    <property type="molecule type" value="Genomic_DNA"/>
</dbReference>
<accession>A0A6G1CY56</accession>
<reference evidence="2 3" key="1">
    <citation type="submission" date="2019-11" db="EMBL/GenBank/DDBJ databases">
        <title>Whole genome sequence of Oryza granulata.</title>
        <authorList>
            <person name="Li W."/>
        </authorList>
    </citation>
    <scope>NUCLEOTIDE SEQUENCE [LARGE SCALE GENOMIC DNA]</scope>
    <source>
        <strain evidence="3">cv. Menghai</strain>
        <tissue evidence="2">Leaf</tissue>
    </source>
</reference>
<feature type="non-terminal residue" evidence="2">
    <location>
        <position position="71"/>
    </location>
</feature>
<evidence type="ECO:0000256" key="1">
    <source>
        <dbReference type="SAM" id="MobiDB-lite"/>
    </source>
</evidence>
<evidence type="ECO:0000313" key="2">
    <source>
        <dbReference type="EMBL" id="KAF0904453.1"/>
    </source>
</evidence>
<sequence length="71" mass="7738">MKRSRSIKSFYQAQYSNESTPTPETAGTDESTPTPDTAGTGASNNEQDNIVLDPNVIVADPRLRTPIEQLD</sequence>
<feature type="region of interest" description="Disordered" evidence="1">
    <location>
        <begin position="1"/>
        <end position="71"/>
    </location>
</feature>
<keyword evidence="3" id="KW-1185">Reference proteome</keyword>
<name>A0A6G1CY56_9ORYZ</name>
<evidence type="ECO:0000313" key="3">
    <source>
        <dbReference type="Proteomes" id="UP000479710"/>
    </source>
</evidence>
<feature type="compositionally biased region" description="Polar residues" evidence="1">
    <location>
        <begin position="7"/>
        <end position="48"/>
    </location>
</feature>
<comment type="caution">
    <text evidence="2">The sequence shown here is derived from an EMBL/GenBank/DDBJ whole genome shotgun (WGS) entry which is preliminary data.</text>
</comment>
<dbReference type="Proteomes" id="UP000479710">
    <property type="component" value="Unassembled WGS sequence"/>
</dbReference>
<protein>
    <submittedName>
        <fullName evidence="2">Uncharacterized protein</fullName>
    </submittedName>
</protein>